<organism evidence="1">
    <name type="scientific">Enterovibrio norvegicus</name>
    <dbReference type="NCBI Taxonomy" id="188144"/>
    <lineage>
        <taxon>Bacteria</taxon>
        <taxon>Pseudomonadati</taxon>
        <taxon>Pseudomonadota</taxon>
        <taxon>Gammaproteobacteria</taxon>
        <taxon>Vibrionales</taxon>
        <taxon>Vibrionaceae</taxon>
        <taxon>Enterovibrio</taxon>
    </lineage>
</organism>
<proteinExistence type="predicted"/>
<protein>
    <submittedName>
        <fullName evidence="1">Uncharacterized protein</fullName>
    </submittedName>
</protein>
<accession>A0A0H3ZS32</accession>
<dbReference type="EMBL" id="KP795445">
    <property type="protein sequence ID" value="AKN35656.1"/>
    <property type="molecule type" value="Genomic_DNA"/>
</dbReference>
<dbReference type="AlphaFoldDB" id="A0A0H3ZS32"/>
<reference evidence="1" key="1">
    <citation type="journal article" date="2015" name="MBio">
        <title>Eco-Evolutionary Dynamics of Episomes among Ecologically Cohesive Bacterial Populations.</title>
        <authorList>
            <person name="Xue H."/>
            <person name="Cordero O.X."/>
            <person name="Camas F.M."/>
            <person name="Trimble W."/>
            <person name="Meyer F."/>
            <person name="Guglielmini J."/>
            <person name="Rocha E.P."/>
            <person name="Polz M.F."/>
        </authorList>
    </citation>
    <scope>NUCLEOTIDE SEQUENCE</scope>
    <source>
        <strain evidence="1">1F_260</strain>
    </source>
</reference>
<dbReference type="EMBL" id="KP795490">
    <property type="protein sequence ID" value="AKN36416.1"/>
    <property type="molecule type" value="Genomic_DNA"/>
</dbReference>
<evidence type="ECO:0000313" key="1">
    <source>
        <dbReference type="EMBL" id="AKN36416.1"/>
    </source>
</evidence>
<name>A0A0H3ZS32_9GAMM</name>
<sequence length="41" mass="4669">MNTDIVSEGCYFGSGEGPAREWWVLDRKKPTYSGLFSQSLR</sequence>